<comment type="caution">
    <text evidence="1">The sequence shown here is derived from an EMBL/GenBank/DDBJ whole genome shotgun (WGS) entry which is preliminary data.</text>
</comment>
<dbReference type="AlphaFoldDB" id="A0AAV4UEJ9"/>
<accession>A0AAV4UEJ9</accession>
<dbReference type="InterPro" id="IPR036383">
    <property type="entry name" value="TSP1_rpt_sf"/>
</dbReference>
<proteinExistence type="predicted"/>
<reference evidence="1 2" key="1">
    <citation type="submission" date="2021-06" db="EMBL/GenBank/DDBJ databases">
        <title>Caerostris extrusa draft genome.</title>
        <authorList>
            <person name="Kono N."/>
            <person name="Arakawa K."/>
        </authorList>
    </citation>
    <scope>NUCLEOTIDE SEQUENCE [LARGE SCALE GENOMIC DNA]</scope>
</reference>
<feature type="non-terminal residue" evidence="1">
    <location>
        <position position="1"/>
    </location>
</feature>
<keyword evidence="1" id="KW-0378">Hydrolase</keyword>
<keyword evidence="2" id="KW-1185">Reference proteome</keyword>
<gene>
    <name evidence="1" type="primary">ADAMTS7_3</name>
    <name evidence="1" type="ORF">CEXT_225651</name>
</gene>
<name>A0AAV4UEJ9_CAEEX</name>
<evidence type="ECO:0000313" key="1">
    <source>
        <dbReference type="EMBL" id="GIY56214.1"/>
    </source>
</evidence>
<dbReference type="SUPFAM" id="SSF82895">
    <property type="entry name" value="TSP-1 type 1 repeat"/>
    <property type="match status" value="1"/>
</dbReference>
<evidence type="ECO:0000313" key="2">
    <source>
        <dbReference type="Proteomes" id="UP001054945"/>
    </source>
</evidence>
<sequence>LLYQTENPGLVYEYTIPNENATRKPEFHWSYSDWTVCSASCGGDIEAEMHREGSWFGGRQIL</sequence>
<dbReference type="EMBL" id="BPLR01012743">
    <property type="protein sequence ID" value="GIY56214.1"/>
    <property type="molecule type" value="Genomic_DNA"/>
</dbReference>
<keyword evidence="1" id="KW-0482">Metalloprotease</keyword>
<dbReference type="Proteomes" id="UP001054945">
    <property type="component" value="Unassembled WGS sequence"/>
</dbReference>
<organism evidence="1 2">
    <name type="scientific">Caerostris extrusa</name>
    <name type="common">Bark spider</name>
    <name type="synonym">Caerostris bankana</name>
    <dbReference type="NCBI Taxonomy" id="172846"/>
    <lineage>
        <taxon>Eukaryota</taxon>
        <taxon>Metazoa</taxon>
        <taxon>Ecdysozoa</taxon>
        <taxon>Arthropoda</taxon>
        <taxon>Chelicerata</taxon>
        <taxon>Arachnida</taxon>
        <taxon>Araneae</taxon>
        <taxon>Araneomorphae</taxon>
        <taxon>Entelegynae</taxon>
        <taxon>Araneoidea</taxon>
        <taxon>Araneidae</taxon>
        <taxon>Caerostris</taxon>
    </lineage>
</organism>
<dbReference type="GO" id="GO:0008237">
    <property type="term" value="F:metallopeptidase activity"/>
    <property type="evidence" value="ECO:0007669"/>
    <property type="project" value="UniProtKB-KW"/>
</dbReference>
<protein>
    <submittedName>
        <fullName evidence="1">A disintegrin and metalloproteinase with thrombospondin motifs 7</fullName>
    </submittedName>
</protein>
<keyword evidence="1" id="KW-0645">Protease</keyword>